<dbReference type="EMBL" id="JX560540">
    <property type="protein sequence ID" value="AGE61543.1"/>
    <property type="molecule type" value="Genomic_DNA"/>
</dbReference>
<reference evidence="2" key="1">
    <citation type="journal article" date="2013" name="Genome Announc.">
        <title>Complete Genome Sequences of Five Chrysodeixis chalcites Nucleopolyhedrovirus Genotypes from a Canary Islands Isolate.</title>
        <authorList>
            <person name="Bernal A."/>
            <person name="Williams T."/>
            <person name="Munoz D."/>
            <person name="Caballero P."/>
            <person name="Simon O."/>
        </authorList>
    </citation>
    <scope>NUCLEOTIDE SEQUENCE</scope>
    <source>
        <strain evidence="2">TF1</strain>
    </source>
</reference>
<evidence type="ECO:0000313" key="2">
    <source>
        <dbReference type="EMBL" id="AGE61543.1"/>
    </source>
</evidence>
<dbReference type="Pfam" id="PF12299">
    <property type="entry name" value="DUF3627"/>
    <property type="match status" value="1"/>
</dbReference>
<protein>
    <submittedName>
        <fullName evidence="2">38.7K protein</fullName>
    </submittedName>
</protein>
<dbReference type="PROSITE" id="PS51750">
    <property type="entry name" value="BRO_N"/>
    <property type="match status" value="1"/>
</dbReference>
<accession>T1R0B7</accession>
<organism evidence="2">
    <name type="scientific">Chrysodeixis chalcites nucleopolyhedrovirus</name>
    <dbReference type="NCBI Taxonomy" id="320432"/>
    <lineage>
        <taxon>Viruses</taxon>
        <taxon>Viruses incertae sedis</taxon>
        <taxon>Naldaviricetes</taxon>
        <taxon>Lefavirales</taxon>
        <taxon>Baculoviridae</taxon>
        <taxon>Alphabaculovirus</taxon>
        <taxon>Alphabaculovirus chrychalcites</taxon>
    </lineage>
</organism>
<evidence type="ECO:0000259" key="1">
    <source>
        <dbReference type="PROSITE" id="PS51750"/>
    </source>
</evidence>
<sequence>MFNFIKRLLFSGDSVDNDNNYADESDHNRRNRQRDMKSFSYIFNKKRLCFDDQFSFLLRYLFYENEIWILAVDFAEGIGLDDIDAAINFIENDQYKKTVGELLSFQKESRAVADNDDNKTIFIINKHGAMQILDNVNFKNKIEFTTWMIENVFDAMKEEHLSTKKKPLPLASLPIEEKMTEMLRVFDAFVRNNETNTIETLTKNYQAIETLKAQMCENFEKIEKKISAEELYSQLEKYRVDRHNHRVNRNNYRVDGHNIEATSDNCVADDCQLSFKSRDNQSDDDDDHDGGYRQMCRYESVRFPRDSSKHPRLAVFVKSLENNSTQIAFLSGQSRRHRAMKRKYSDMELVYDSIHPNPQLAMLCLNEELDMKNFNYKKKTRRTLQVESSVETVKSFIFENL</sequence>
<dbReference type="InterPro" id="IPR003497">
    <property type="entry name" value="BRO_N_domain"/>
</dbReference>
<dbReference type="Pfam" id="PF02498">
    <property type="entry name" value="Bro-N"/>
    <property type="match status" value="1"/>
</dbReference>
<dbReference type="InterPro" id="IPR022549">
    <property type="entry name" value="DUF3627"/>
</dbReference>
<feature type="domain" description="Bro-N" evidence="1">
    <location>
        <begin position="47"/>
        <end position="160"/>
    </location>
</feature>
<name>T1R0B7_9ABAC</name>
<proteinExistence type="predicted"/>